<dbReference type="OrthoDB" id="8904098at2759"/>
<dbReference type="Pfam" id="PF00854">
    <property type="entry name" value="PTR2"/>
    <property type="match status" value="1"/>
</dbReference>
<protein>
    <submittedName>
        <fullName evidence="7">OLIGOPEPTIDE TRANSPORTER-RELATED</fullName>
    </submittedName>
</protein>
<comment type="caution">
    <text evidence="7">The sequence shown here is derived from an EMBL/GenBank/DDBJ whole genome shotgun (WGS) entry which is preliminary data.</text>
</comment>
<evidence type="ECO:0000256" key="6">
    <source>
        <dbReference type="SAM" id="Phobius"/>
    </source>
</evidence>
<dbReference type="AlphaFoldDB" id="A0A9Q0PFT6"/>
<evidence type="ECO:0000256" key="1">
    <source>
        <dbReference type="ARBA" id="ARBA00004141"/>
    </source>
</evidence>
<accession>A0A9Q0PFT6</accession>
<evidence type="ECO:0000256" key="5">
    <source>
        <dbReference type="ARBA" id="ARBA00023136"/>
    </source>
</evidence>
<organism evidence="7 8">
    <name type="scientific">Salix purpurea</name>
    <name type="common">Purple osier willow</name>
    <dbReference type="NCBI Taxonomy" id="77065"/>
    <lineage>
        <taxon>Eukaryota</taxon>
        <taxon>Viridiplantae</taxon>
        <taxon>Streptophyta</taxon>
        <taxon>Embryophyta</taxon>
        <taxon>Tracheophyta</taxon>
        <taxon>Spermatophyta</taxon>
        <taxon>Magnoliopsida</taxon>
        <taxon>eudicotyledons</taxon>
        <taxon>Gunneridae</taxon>
        <taxon>Pentapetalae</taxon>
        <taxon>rosids</taxon>
        <taxon>fabids</taxon>
        <taxon>Malpighiales</taxon>
        <taxon>Salicaceae</taxon>
        <taxon>Saliceae</taxon>
        <taxon>Salix</taxon>
    </lineage>
</organism>
<keyword evidence="4 6" id="KW-1133">Transmembrane helix</keyword>
<feature type="transmembrane region" description="Helical" evidence="6">
    <location>
        <begin position="152"/>
        <end position="172"/>
    </location>
</feature>
<reference evidence="7" key="2">
    <citation type="journal article" date="2023" name="Int. J. Mol. Sci.">
        <title>De Novo Assembly and Annotation of 11 Diverse Shrub Willow (Salix) Genomes Reveals Novel Gene Organization in Sex-Linked Regions.</title>
        <authorList>
            <person name="Hyden B."/>
            <person name="Feng K."/>
            <person name="Yates T.B."/>
            <person name="Jawdy S."/>
            <person name="Cereghino C."/>
            <person name="Smart L.B."/>
            <person name="Muchero W."/>
        </authorList>
    </citation>
    <scope>NUCLEOTIDE SEQUENCE</scope>
    <source>
        <tissue evidence="7">Shoot tip</tissue>
    </source>
</reference>
<sequence>MSLLTLAVSVPTLRPPSCGHGIKEARCDKRHLLYRRTFDGALYIIALAAASGGTQPNISTTGLINLMVFNLKKTKSYHSLIGTPFYRHKLPTESPFTRMAQVICICCEEVESTRPRFLGKAAMENGSRSLWMLCSVNQGTVLDRSTGPRFEIPPACLTAFVTISMLISLAIYDRYFVLKARHYTKRPRGITLLQRLGIGFVFHVIVMITACLAERKRLGVAREHNISGKNEFILMGVADNFEEVAKIEFFYDQSPEGMKNLGTSYFTSSLGIGNFLSRFILSTVSKITKSMATKVGFWTISIYLI</sequence>
<dbReference type="InterPro" id="IPR000109">
    <property type="entry name" value="POT_fam"/>
</dbReference>
<dbReference type="EMBL" id="JAPFFK010000019">
    <property type="protein sequence ID" value="KAJ6687232.1"/>
    <property type="molecule type" value="Genomic_DNA"/>
</dbReference>
<dbReference type="Proteomes" id="UP001151532">
    <property type="component" value="Chromosome 2"/>
</dbReference>
<proteinExistence type="inferred from homology"/>
<dbReference type="GO" id="GO:0022857">
    <property type="term" value="F:transmembrane transporter activity"/>
    <property type="evidence" value="ECO:0007669"/>
    <property type="project" value="InterPro"/>
</dbReference>
<evidence type="ECO:0000256" key="3">
    <source>
        <dbReference type="ARBA" id="ARBA00022692"/>
    </source>
</evidence>
<dbReference type="PANTHER" id="PTHR11654">
    <property type="entry name" value="OLIGOPEPTIDE TRANSPORTER-RELATED"/>
    <property type="match status" value="1"/>
</dbReference>
<name>A0A9Q0PFT6_SALPP</name>
<evidence type="ECO:0000256" key="4">
    <source>
        <dbReference type="ARBA" id="ARBA00022989"/>
    </source>
</evidence>
<evidence type="ECO:0000313" key="7">
    <source>
        <dbReference type="EMBL" id="KAJ6687232.1"/>
    </source>
</evidence>
<comment type="subcellular location">
    <subcellularLocation>
        <location evidence="1">Membrane</location>
        <topology evidence="1">Multi-pass membrane protein</topology>
    </subcellularLocation>
</comment>
<keyword evidence="8" id="KW-1185">Reference proteome</keyword>
<dbReference type="GO" id="GO:0016020">
    <property type="term" value="C:membrane"/>
    <property type="evidence" value="ECO:0007669"/>
    <property type="project" value="UniProtKB-SubCell"/>
</dbReference>
<keyword evidence="3 6" id="KW-0812">Transmembrane</keyword>
<keyword evidence="5 6" id="KW-0472">Membrane</keyword>
<comment type="similarity">
    <text evidence="2">Belongs to the major facilitator superfamily. Proton-dependent oligopeptide transporter (POT/PTR) (TC 2.A.17) family.</text>
</comment>
<dbReference type="InterPro" id="IPR036259">
    <property type="entry name" value="MFS_trans_sf"/>
</dbReference>
<evidence type="ECO:0000256" key="2">
    <source>
        <dbReference type="ARBA" id="ARBA00005982"/>
    </source>
</evidence>
<reference evidence="7" key="1">
    <citation type="submission" date="2022-11" db="EMBL/GenBank/DDBJ databases">
        <authorList>
            <person name="Hyden B.L."/>
            <person name="Feng K."/>
            <person name="Yates T."/>
            <person name="Jawdy S."/>
            <person name="Smart L.B."/>
            <person name="Muchero W."/>
        </authorList>
    </citation>
    <scope>NUCLEOTIDE SEQUENCE</scope>
    <source>
        <tissue evidence="7">Shoot tip</tissue>
    </source>
</reference>
<dbReference type="Gene3D" id="1.20.1250.20">
    <property type="entry name" value="MFS general substrate transporter like domains"/>
    <property type="match status" value="1"/>
</dbReference>
<feature type="transmembrane region" description="Helical" evidence="6">
    <location>
        <begin position="192"/>
        <end position="213"/>
    </location>
</feature>
<gene>
    <name evidence="7" type="ORF">OIU79_016869</name>
</gene>
<evidence type="ECO:0000313" key="8">
    <source>
        <dbReference type="Proteomes" id="UP001151532"/>
    </source>
</evidence>